<evidence type="ECO:0000313" key="1">
    <source>
        <dbReference type="EMBL" id="PRY45151.1"/>
    </source>
</evidence>
<keyword evidence="2" id="KW-1185">Reference proteome</keyword>
<gene>
    <name evidence="1" type="ORF">CLV43_102716</name>
</gene>
<comment type="caution">
    <text evidence="1">The sequence shown here is derived from an EMBL/GenBank/DDBJ whole genome shotgun (WGS) entry which is preliminary data.</text>
</comment>
<dbReference type="AlphaFoldDB" id="A0A2T0THR7"/>
<dbReference type="RefSeq" id="WP_106186684.1">
    <property type="nucleotide sequence ID" value="NZ_PVTF01000002.1"/>
</dbReference>
<dbReference type="Proteomes" id="UP000239494">
    <property type="component" value="Unassembled WGS sequence"/>
</dbReference>
<proteinExistence type="predicted"/>
<organism evidence="1 2">
    <name type="scientific">Umezawaea tangerina</name>
    <dbReference type="NCBI Taxonomy" id="84725"/>
    <lineage>
        <taxon>Bacteria</taxon>
        <taxon>Bacillati</taxon>
        <taxon>Actinomycetota</taxon>
        <taxon>Actinomycetes</taxon>
        <taxon>Pseudonocardiales</taxon>
        <taxon>Pseudonocardiaceae</taxon>
        <taxon>Umezawaea</taxon>
    </lineage>
</organism>
<protein>
    <submittedName>
        <fullName evidence="1">Uncharacterized protein</fullName>
    </submittedName>
</protein>
<dbReference type="EMBL" id="PVTF01000002">
    <property type="protein sequence ID" value="PRY45151.1"/>
    <property type="molecule type" value="Genomic_DNA"/>
</dbReference>
<accession>A0A2T0THR7</accession>
<evidence type="ECO:0000313" key="2">
    <source>
        <dbReference type="Proteomes" id="UP000239494"/>
    </source>
</evidence>
<reference evidence="1 2" key="1">
    <citation type="submission" date="2018-03" db="EMBL/GenBank/DDBJ databases">
        <title>Genomic Encyclopedia of Archaeal and Bacterial Type Strains, Phase II (KMG-II): from individual species to whole genera.</title>
        <authorList>
            <person name="Goeker M."/>
        </authorList>
    </citation>
    <scope>NUCLEOTIDE SEQUENCE [LARGE SCALE GENOMIC DNA]</scope>
    <source>
        <strain evidence="1 2">DSM 44720</strain>
    </source>
</reference>
<name>A0A2T0THR7_9PSEU</name>
<sequence>MTAPAIDVAETVRLWKDPDARWELDRASAPPHPAGEIMLTPAAPEGAGPLRMHGVVAADLLTLTTFGTPSVSAPCLGYGLTDDLD</sequence>